<dbReference type="WBParaSite" id="Pan_g11588.t1">
    <property type="protein sequence ID" value="Pan_g11588.t1"/>
    <property type="gene ID" value="Pan_g11588"/>
</dbReference>
<accession>A0A7E4UQF4</accession>
<reference evidence="2" key="1">
    <citation type="journal article" date="2013" name="Genetics">
        <title>The draft genome and transcriptome of Panagrellus redivivus are shaped by the harsh demands of a free-living lifestyle.</title>
        <authorList>
            <person name="Srinivasan J."/>
            <person name="Dillman A.R."/>
            <person name="Macchietto M.G."/>
            <person name="Heikkinen L."/>
            <person name="Lakso M."/>
            <person name="Fracchia K.M."/>
            <person name="Antoshechkin I."/>
            <person name="Mortazavi A."/>
            <person name="Wong G."/>
            <person name="Sternberg P.W."/>
        </authorList>
    </citation>
    <scope>NUCLEOTIDE SEQUENCE [LARGE SCALE GENOMIC DNA]</scope>
    <source>
        <strain evidence="2">MT8872</strain>
    </source>
</reference>
<protein>
    <submittedName>
        <fullName evidence="3">Uncharacterized protein</fullName>
    </submittedName>
</protein>
<dbReference type="Proteomes" id="UP000492821">
    <property type="component" value="Unassembled WGS sequence"/>
</dbReference>
<feature type="region of interest" description="Disordered" evidence="1">
    <location>
        <begin position="1"/>
        <end position="21"/>
    </location>
</feature>
<feature type="compositionally biased region" description="Basic and acidic residues" evidence="1">
    <location>
        <begin position="1"/>
        <end position="10"/>
    </location>
</feature>
<organism evidence="2 3">
    <name type="scientific">Panagrellus redivivus</name>
    <name type="common">Microworm</name>
    <dbReference type="NCBI Taxonomy" id="6233"/>
    <lineage>
        <taxon>Eukaryota</taxon>
        <taxon>Metazoa</taxon>
        <taxon>Ecdysozoa</taxon>
        <taxon>Nematoda</taxon>
        <taxon>Chromadorea</taxon>
        <taxon>Rhabditida</taxon>
        <taxon>Tylenchina</taxon>
        <taxon>Panagrolaimomorpha</taxon>
        <taxon>Panagrolaimoidea</taxon>
        <taxon>Panagrolaimidae</taxon>
        <taxon>Panagrellus</taxon>
    </lineage>
</organism>
<sequence length="82" mass="9322">MSKFDNRADIAPDELDEMDSLRSSSMRMALKTAQEWSPMQSKCQNRNKPLNLSLHYTVSPLQPLPKGKAIMHQNENTSTTDN</sequence>
<keyword evidence="2" id="KW-1185">Reference proteome</keyword>
<evidence type="ECO:0000313" key="3">
    <source>
        <dbReference type="WBParaSite" id="Pan_g11588.t1"/>
    </source>
</evidence>
<evidence type="ECO:0000256" key="1">
    <source>
        <dbReference type="SAM" id="MobiDB-lite"/>
    </source>
</evidence>
<name>A0A7E4UQF4_PANRE</name>
<reference evidence="3" key="2">
    <citation type="submission" date="2020-10" db="UniProtKB">
        <authorList>
            <consortium name="WormBaseParasite"/>
        </authorList>
    </citation>
    <scope>IDENTIFICATION</scope>
</reference>
<evidence type="ECO:0000313" key="2">
    <source>
        <dbReference type="Proteomes" id="UP000492821"/>
    </source>
</evidence>
<proteinExistence type="predicted"/>
<dbReference type="AlphaFoldDB" id="A0A7E4UQF4"/>